<organism evidence="2 3">
    <name type="scientific">Saguinus oedipus</name>
    <name type="common">Cotton-top tamarin</name>
    <name type="synonym">Oedipomidas oedipus</name>
    <dbReference type="NCBI Taxonomy" id="9490"/>
    <lineage>
        <taxon>Eukaryota</taxon>
        <taxon>Metazoa</taxon>
        <taxon>Chordata</taxon>
        <taxon>Craniata</taxon>
        <taxon>Vertebrata</taxon>
        <taxon>Euteleostomi</taxon>
        <taxon>Mammalia</taxon>
        <taxon>Eutheria</taxon>
        <taxon>Euarchontoglires</taxon>
        <taxon>Primates</taxon>
        <taxon>Haplorrhini</taxon>
        <taxon>Platyrrhini</taxon>
        <taxon>Cebidae</taxon>
        <taxon>Callitrichinae</taxon>
        <taxon>Saguinus</taxon>
    </lineage>
</organism>
<evidence type="ECO:0000313" key="3">
    <source>
        <dbReference type="Proteomes" id="UP001266305"/>
    </source>
</evidence>
<gene>
    <name evidence="2" type="ORF">P7K49_029937</name>
</gene>
<protein>
    <submittedName>
        <fullName evidence="2">Uncharacterized protein</fullName>
    </submittedName>
</protein>
<feature type="region of interest" description="Disordered" evidence="1">
    <location>
        <begin position="107"/>
        <end position="131"/>
    </location>
</feature>
<keyword evidence="3" id="KW-1185">Reference proteome</keyword>
<dbReference type="EMBL" id="JASSZA010000015">
    <property type="protein sequence ID" value="KAK2093408.1"/>
    <property type="molecule type" value="Genomic_DNA"/>
</dbReference>
<reference evidence="2 3" key="1">
    <citation type="submission" date="2023-05" db="EMBL/GenBank/DDBJ databases">
        <title>B98-5 Cell Line De Novo Hybrid Assembly: An Optical Mapping Approach.</title>
        <authorList>
            <person name="Kananen K."/>
            <person name="Auerbach J.A."/>
            <person name="Kautto E."/>
            <person name="Blachly J.S."/>
        </authorList>
    </citation>
    <scope>NUCLEOTIDE SEQUENCE [LARGE SCALE GENOMIC DNA]</scope>
    <source>
        <strain evidence="2">B95-8</strain>
        <tissue evidence="2">Cell line</tissue>
    </source>
</reference>
<evidence type="ECO:0000256" key="1">
    <source>
        <dbReference type="SAM" id="MobiDB-lite"/>
    </source>
</evidence>
<accession>A0ABQ9U8N4</accession>
<proteinExistence type="predicted"/>
<comment type="caution">
    <text evidence="2">The sequence shown here is derived from an EMBL/GenBank/DDBJ whole genome shotgun (WGS) entry which is preliminary data.</text>
</comment>
<feature type="compositionally biased region" description="Polar residues" evidence="1">
    <location>
        <begin position="109"/>
        <end position="121"/>
    </location>
</feature>
<feature type="non-terminal residue" evidence="2">
    <location>
        <position position="131"/>
    </location>
</feature>
<dbReference type="Proteomes" id="UP001266305">
    <property type="component" value="Unassembled WGS sequence"/>
</dbReference>
<sequence length="131" mass="14891">KNKAITLEDKQHSTVQTTTTTDTNLQDMKPKIGLNPENATLAQMHEGRWEFQRSTGSTGRCGADFRMFTIYQTAPEQTRFDGSPWGALQTRLFLQPWKPHKSNALCGFSEQSRPPRQQMPHTDQCGPHKAF</sequence>
<name>A0ABQ9U8N4_SAGOE</name>
<evidence type="ECO:0000313" key="2">
    <source>
        <dbReference type="EMBL" id="KAK2093408.1"/>
    </source>
</evidence>
<feature type="non-terminal residue" evidence="2">
    <location>
        <position position="1"/>
    </location>
</feature>